<keyword evidence="10" id="KW-0413">Isomerase</keyword>
<evidence type="ECO:0000256" key="1">
    <source>
        <dbReference type="ARBA" id="ARBA00001539"/>
    </source>
</evidence>
<dbReference type="CDD" id="cd05246">
    <property type="entry name" value="dTDP_GD_SDR_e"/>
    <property type="match status" value="1"/>
</dbReference>
<evidence type="ECO:0000256" key="4">
    <source>
        <dbReference type="ARBA" id="ARBA00011990"/>
    </source>
</evidence>
<dbReference type="PANTHER" id="PTHR43000">
    <property type="entry name" value="DTDP-D-GLUCOSE 4,6-DEHYDRATASE-RELATED"/>
    <property type="match status" value="1"/>
</dbReference>
<comment type="cofactor">
    <cofactor evidence="2 8">
        <name>NAD(+)</name>
        <dbReference type="ChEBI" id="CHEBI:57540"/>
    </cofactor>
</comment>
<reference evidence="10 11" key="1">
    <citation type="journal article" date="2007" name="PLoS Genet.">
        <title>Patterns and implications of gene gain and loss in the evolution of Prochlorococcus.</title>
        <authorList>
            <person name="Kettler G.C."/>
            <person name="Martiny A.C."/>
            <person name="Huang K."/>
            <person name="Zucker J."/>
            <person name="Coleman M.L."/>
            <person name="Rodrigue S."/>
            <person name="Chen F."/>
            <person name="Lapidus A."/>
            <person name="Ferriera S."/>
            <person name="Johnson J."/>
            <person name="Steglich C."/>
            <person name="Church G.M."/>
            <person name="Richardson P."/>
            <person name="Chisholm S.W."/>
        </authorList>
    </citation>
    <scope>NUCLEOTIDE SEQUENCE [LARGE SCALE GENOMIC DNA]</scope>
    <source>
        <strain evidence="10 11">MIT 9515</strain>
    </source>
</reference>
<comment type="catalytic activity">
    <reaction evidence="1 8">
        <text>dTDP-alpha-D-glucose = dTDP-4-dehydro-6-deoxy-alpha-D-glucose + H2O</text>
        <dbReference type="Rhea" id="RHEA:17221"/>
        <dbReference type="ChEBI" id="CHEBI:15377"/>
        <dbReference type="ChEBI" id="CHEBI:57477"/>
        <dbReference type="ChEBI" id="CHEBI:57649"/>
        <dbReference type="EC" id="4.2.1.46"/>
    </reaction>
</comment>
<feature type="domain" description="NAD(P)-binding" evidence="9">
    <location>
        <begin position="9"/>
        <end position="328"/>
    </location>
</feature>
<dbReference type="eggNOG" id="COG1088">
    <property type="taxonomic scope" value="Bacteria"/>
</dbReference>
<dbReference type="GeneID" id="60201364"/>
<dbReference type="InterPro" id="IPR016040">
    <property type="entry name" value="NAD(P)-bd_dom"/>
</dbReference>
<keyword evidence="7 8" id="KW-0456">Lyase</keyword>
<dbReference type="Pfam" id="PF16363">
    <property type="entry name" value="GDP_Man_Dehyd"/>
    <property type="match status" value="1"/>
</dbReference>
<dbReference type="RefSeq" id="WP_011819476.1">
    <property type="nucleotide sequence ID" value="NC_008817.1"/>
</dbReference>
<dbReference type="SUPFAM" id="SSF51735">
    <property type="entry name" value="NAD(P)-binding Rossmann-fold domains"/>
    <property type="match status" value="1"/>
</dbReference>
<accession>A2BUA0</accession>
<name>A2BUA0_PROM5</name>
<evidence type="ECO:0000256" key="6">
    <source>
        <dbReference type="ARBA" id="ARBA00023027"/>
    </source>
</evidence>
<dbReference type="Gene3D" id="3.40.50.720">
    <property type="entry name" value="NAD(P)-binding Rossmann-like Domain"/>
    <property type="match status" value="1"/>
</dbReference>
<evidence type="ECO:0000256" key="7">
    <source>
        <dbReference type="ARBA" id="ARBA00023239"/>
    </source>
</evidence>
<dbReference type="STRING" id="167542.P9515_01521"/>
<evidence type="ECO:0000256" key="3">
    <source>
        <dbReference type="ARBA" id="ARBA00008178"/>
    </source>
</evidence>
<evidence type="ECO:0000313" key="10">
    <source>
        <dbReference type="EMBL" id="ABM71361.1"/>
    </source>
</evidence>
<evidence type="ECO:0000313" key="11">
    <source>
        <dbReference type="Proteomes" id="UP000001589"/>
    </source>
</evidence>
<keyword evidence="6" id="KW-0520">NAD</keyword>
<dbReference type="EMBL" id="CP000552">
    <property type="protein sequence ID" value="ABM71361.1"/>
    <property type="molecule type" value="Genomic_DNA"/>
</dbReference>
<dbReference type="InterPro" id="IPR005888">
    <property type="entry name" value="dTDP_Gluc_deHydtase"/>
</dbReference>
<comment type="similarity">
    <text evidence="3 8">Belongs to the NAD(P)-dependent epimerase/dehydratase family. dTDP-glucose dehydratase subfamily.</text>
</comment>
<dbReference type="InterPro" id="IPR036291">
    <property type="entry name" value="NAD(P)-bd_dom_sf"/>
</dbReference>
<protein>
    <recommendedName>
        <fullName evidence="5 8">dTDP-glucose 4,6-dehydratase</fullName>
        <ecNumber evidence="4 8">4.2.1.46</ecNumber>
    </recommendedName>
</protein>
<dbReference type="HOGENOM" id="CLU_007383_1_14_3"/>
<evidence type="ECO:0000256" key="2">
    <source>
        <dbReference type="ARBA" id="ARBA00001911"/>
    </source>
</evidence>
<dbReference type="GO" id="GO:0016853">
    <property type="term" value="F:isomerase activity"/>
    <property type="evidence" value="ECO:0007669"/>
    <property type="project" value="UniProtKB-KW"/>
</dbReference>
<organism evidence="10 11">
    <name type="scientific">Prochlorococcus marinus (strain MIT 9515)</name>
    <dbReference type="NCBI Taxonomy" id="167542"/>
    <lineage>
        <taxon>Bacteria</taxon>
        <taxon>Bacillati</taxon>
        <taxon>Cyanobacteriota</taxon>
        <taxon>Cyanophyceae</taxon>
        <taxon>Synechococcales</taxon>
        <taxon>Prochlorococcaceae</taxon>
        <taxon>Prochlorococcus</taxon>
    </lineage>
</organism>
<dbReference type="KEGG" id="pmc:P9515_01521"/>
<dbReference type="OrthoDB" id="9811743at2"/>
<dbReference type="Proteomes" id="UP000001589">
    <property type="component" value="Chromosome"/>
</dbReference>
<dbReference type="Gene3D" id="3.90.25.10">
    <property type="entry name" value="UDP-galactose 4-epimerase, domain 1"/>
    <property type="match status" value="1"/>
</dbReference>
<dbReference type="GO" id="GO:0008460">
    <property type="term" value="F:dTDP-glucose 4,6-dehydratase activity"/>
    <property type="evidence" value="ECO:0007669"/>
    <property type="project" value="UniProtKB-EC"/>
</dbReference>
<evidence type="ECO:0000256" key="5">
    <source>
        <dbReference type="ARBA" id="ARBA00016977"/>
    </source>
</evidence>
<proteinExistence type="inferred from homology"/>
<dbReference type="AlphaFoldDB" id="A2BUA0"/>
<gene>
    <name evidence="10" type="primary">rfbB</name>
    <name evidence="10" type="ordered locus">P9515_01521</name>
</gene>
<dbReference type="GO" id="GO:0009225">
    <property type="term" value="P:nucleotide-sugar metabolic process"/>
    <property type="evidence" value="ECO:0007669"/>
    <property type="project" value="InterPro"/>
</dbReference>
<evidence type="ECO:0000259" key="9">
    <source>
        <dbReference type="Pfam" id="PF16363"/>
    </source>
</evidence>
<dbReference type="NCBIfam" id="TIGR01181">
    <property type="entry name" value="dTDP_gluc_dehyt"/>
    <property type="match status" value="1"/>
</dbReference>
<evidence type="ECO:0000256" key="8">
    <source>
        <dbReference type="RuleBase" id="RU004473"/>
    </source>
</evidence>
<sequence length="357" mass="40908">MIKNKYKIIVTGGAGFIGGTLIRKILQEKKDWVVYNLDQMGYASDLSWIKNSEDYKFRHFFLKIDLRNKEILENLVKEINPNLIIHLAAESHVDRSIDNPLKFIESNIIGTFNLLEASRAYWKKLSDNKKQLFRFIHISTDEVFGSLGLDGKFDENTKYSPRSPYSASKASSDHLAQSWYHTYGLPTIISNCSNNFGPYQFPEKLIPLSILKGIKGEKIPLYGNGLNVRDWLYVEDHVEALLLIAEKGEVGKSYCIGGFGERTNKEVQLQICKILDAVAPKEFPHESLIKNVTDRPGHDIRYAINSNLIKEKLGWTPKVTFEDGLKKTIYWYLNHSKWIHSMMQKSGYAGNRIGNKK</sequence>
<dbReference type="EC" id="4.2.1.46" evidence="4 8"/>